<dbReference type="AlphaFoldDB" id="A0A915DLW6"/>
<proteinExistence type="predicted"/>
<dbReference type="WBParaSite" id="jg20958">
    <property type="protein sequence ID" value="jg20958"/>
    <property type="gene ID" value="jg20958"/>
</dbReference>
<reference evidence="2" key="1">
    <citation type="submission" date="2022-11" db="UniProtKB">
        <authorList>
            <consortium name="WormBaseParasite"/>
        </authorList>
    </citation>
    <scope>IDENTIFICATION</scope>
</reference>
<evidence type="ECO:0000313" key="1">
    <source>
        <dbReference type="Proteomes" id="UP000887574"/>
    </source>
</evidence>
<evidence type="ECO:0000313" key="2">
    <source>
        <dbReference type="WBParaSite" id="jg20958"/>
    </source>
</evidence>
<keyword evidence="1" id="KW-1185">Reference proteome</keyword>
<name>A0A915DLW6_9BILA</name>
<sequence length="76" mass="8811">MTTKKVCAFALECFNHPDSEVRNIGKNIAVYVYERGNRDAIRKTLEHNLEDFHSHALARSLFAELSQIDQNRCNLF</sequence>
<protein>
    <submittedName>
        <fullName evidence="2">Uncharacterized protein</fullName>
    </submittedName>
</protein>
<dbReference type="Proteomes" id="UP000887574">
    <property type="component" value="Unplaced"/>
</dbReference>
<organism evidence="1 2">
    <name type="scientific">Ditylenchus dipsaci</name>
    <dbReference type="NCBI Taxonomy" id="166011"/>
    <lineage>
        <taxon>Eukaryota</taxon>
        <taxon>Metazoa</taxon>
        <taxon>Ecdysozoa</taxon>
        <taxon>Nematoda</taxon>
        <taxon>Chromadorea</taxon>
        <taxon>Rhabditida</taxon>
        <taxon>Tylenchina</taxon>
        <taxon>Tylenchomorpha</taxon>
        <taxon>Sphaerularioidea</taxon>
        <taxon>Anguinidae</taxon>
        <taxon>Anguininae</taxon>
        <taxon>Ditylenchus</taxon>
    </lineage>
</organism>
<accession>A0A915DLW6</accession>